<dbReference type="InterPro" id="IPR026823">
    <property type="entry name" value="cEGF"/>
</dbReference>
<feature type="compositionally biased region" description="Basic and acidic residues" evidence="12">
    <location>
        <begin position="786"/>
        <end position="795"/>
    </location>
</feature>
<dbReference type="SUPFAM" id="SSF57196">
    <property type="entry name" value="EGF/Laminin"/>
    <property type="match status" value="2"/>
</dbReference>
<evidence type="ECO:0000256" key="10">
    <source>
        <dbReference type="ARBA" id="ARBA00023180"/>
    </source>
</evidence>
<dbReference type="InterPro" id="IPR055088">
    <property type="entry name" value="Fibulin_C"/>
</dbReference>
<evidence type="ECO:0000256" key="9">
    <source>
        <dbReference type="ARBA" id="ARBA00023157"/>
    </source>
</evidence>
<dbReference type="GO" id="GO:0071944">
    <property type="term" value="C:cell periphery"/>
    <property type="evidence" value="ECO:0007669"/>
    <property type="project" value="UniProtKB-ARBA"/>
</dbReference>
<feature type="compositionally biased region" description="Basic residues" evidence="12">
    <location>
        <begin position="867"/>
        <end position="876"/>
    </location>
</feature>
<dbReference type="InterPro" id="IPR001881">
    <property type="entry name" value="EGF-like_Ca-bd_dom"/>
</dbReference>
<dbReference type="FunFam" id="2.10.25.10:FF:000010">
    <property type="entry name" value="Pro-epidermal growth factor"/>
    <property type="match status" value="1"/>
</dbReference>
<feature type="domain" description="EGF-like" evidence="13">
    <location>
        <begin position="1299"/>
        <end position="1339"/>
    </location>
</feature>
<organism evidence="14">
    <name type="scientific">Hirondellea gigas</name>
    <dbReference type="NCBI Taxonomy" id="1518452"/>
    <lineage>
        <taxon>Eukaryota</taxon>
        <taxon>Metazoa</taxon>
        <taxon>Ecdysozoa</taxon>
        <taxon>Arthropoda</taxon>
        <taxon>Crustacea</taxon>
        <taxon>Multicrustacea</taxon>
        <taxon>Malacostraca</taxon>
        <taxon>Eumalacostraca</taxon>
        <taxon>Peracarida</taxon>
        <taxon>Amphipoda</taxon>
        <taxon>Amphilochidea</taxon>
        <taxon>Lysianassida</taxon>
        <taxon>Lysianassidira</taxon>
        <taxon>Lysianassoidea</taxon>
        <taxon>Lysianassidae</taxon>
        <taxon>Hirondellea</taxon>
    </lineage>
</organism>
<dbReference type="EMBL" id="IACT01005127">
    <property type="protein sequence ID" value="LAC24293.1"/>
    <property type="molecule type" value="mRNA"/>
</dbReference>
<evidence type="ECO:0000256" key="11">
    <source>
        <dbReference type="PROSITE-ProRule" id="PRU00076"/>
    </source>
</evidence>
<evidence type="ECO:0000256" key="12">
    <source>
        <dbReference type="SAM" id="MobiDB-lite"/>
    </source>
</evidence>
<dbReference type="PROSITE" id="PS00010">
    <property type="entry name" value="ASX_HYDROXYL"/>
    <property type="match status" value="5"/>
</dbReference>
<protein>
    <submittedName>
        <fullName evidence="14">Fibrillin-2-like isoform X4</fullName>
    </submittedName>
</protein>
<feature type="domain" description="EGF-like" evidence="13">
    <location>
        <begin position="1255"/>
        <end position="1298"/>
    </location>
</feature>
<proteinExistence type="evidence at transcript level"/>
<dbReference type="FunFam" id="2.10.25.10:FF:000240">
    <property type="entry name" value="Vitamin K-dependent protein S"/>
    <property type="match status" value="1"/>
</dbReference>
<feature type="compositionally biased region" description="Low complexity" evidence="12">
    <location>
        <begin position="890"/>
        <end position="913"/>
    </location>
</feature>
<dbReference type="InterPro" id="IPR052235">
    <property type="entry name" value="Nephronectin_domain"/>
</dbReference>
<feature type="compositionally biased region" description="Basic and acidic residues" evidence="12">
    <location>
        <begin position="829"/>
        <end position="842"/>
    </location>
</feature>
<dbReference type="Pfam" id="PF12662">
    <property type="entry name" value="cEGF"/>
    <property type="match status" value="4"/>
</dbReference>
<comment type="subcellular location">
    <subcellularLocation>
        <location evidence="1">Secreted</location>
        <location evidence="1">Extracellular space</location>
        <location evidence="1">Extracellular matrix</location>
    </subcellularLocation>
</comment>
<dbReference type="FunFam" id="2.10.25.10:FF:000005">
    <property type="entry name" value="Fibrillin 2"/>
    <property type="match status" value="3"/>
</dbReference>
<evidence type="ECO:0000256" key="2">
    <source>
        <dbReference type="ARBA" id="ARBA00006127"/>
    </source>
</evidence>
<evidence type="ECO:0000259" key="13">
    <source>
        <dbReference type="PROSITE" id="PS50026"/>
    </source>
</evidence>
<feature type="region of interest" description="Disordered" evidence="12">
    <location>
        <begin position="943"/>
        <end position="966"/>
    </location>
</feature>
<evidence type="ECO:0000256" key="8">
    <source>
        <dbReference type="ARBA" id="ARBA00022837"/>
    </source>
</evidence>
<feature type="compositionally biased region" description="Polar residues" evidence="12">
    <location>
        <begin position="948"/>
        <end position="957"/>
    </location>
</feature>
<dbReference type="Pfam" id="PF07645">
    <property type="entry name" value="EGF_CA"/>
    <property type="match status" value="14"/>
</dbReference>
<keyword evidence="9" id="KW-1015">Disulfide bond</keyword>
<keyword evidence="6" id="KW-0732">Signal</keyword>
<keyword evidence="7" id="KW-0677">Repeat</keyword>
<dbReference type="FunFam" id="2.10.25.10:FF:000014">
    <property type="entry name" value="Latent-transforming growth factor beta-binding protein 3"/>
    <property type="match status" value="1"/>
</dbReference>
<dbReference type="InterPro" id="IPR000742">
    <property type="entry name" value="EGF"/>
</dbReference>
<keyword evidence="3" id="KW-0964">Secreted</keyword>
<name>A0A6A7G299_9CRUS</name>
<evidence type="ECO:0000256" key="5">
    <source>
        <dbReference type="ARBA" id="ARBA00022536"/>
    </source>
</evidence>
<dbReference type="CDD" id="cd00054">
    <property type="entry name" value="EGF_CA"/>
    <property type="match status" value="8"/>
</dbReference>
<dbReference type="InterPro" id="IPR000152">
    <property type="entry name" value="EGF-type_Asp/Asn_hydroxyl_site"/>
</dbReference>
<accession>A0A6A7G299</accession>
<dbReference type="SMART" id="SM00179">
    <property type="entry name" value="EGF_CA"/>
    <property type="match status" value="20"/>
</dbReference>
<dbReference type="InterPro" id="IPR009030">
    <property type="entry name" value="Growth_fac_rcpt_cys_sf"/>
</dbReference>
<dbReference type="PROSITE" id="PS50026">
    <property type="entry name" value="EGF_3"/>
    <property type="match status" value="5"/>
</dbReference>
<keyword evidence="8" id="KW-0106">Calcium</keyword>
<evidence type="ECO:0000256" key="7">
    <source>
        <dbReference type="ARBA" id="ARBA00022737"/>
    </source>
</evidence>
<feature type="domain" description="EGF-like" evidence="13">
    <location>
        <begin position="1213"/>
        <end position="1254"/>
    </location>
</feature>
<dbReference type="Gene3D" id="2.10.25.10">
    <property type="entry name" value="Laminin"/>
    <property type="match status" value="20"/>
</dbReference>
<dbReference type="PROSITE" id="PS01187">
    <property type="entry name" value="EGF_CA"/>
    <property type="match status" value="8"/>
</dbReference>
<dbReference type="GO" id="GO:0005509">
    <property type="term" value="F:calcium ion binding"/>
    <property type="evidence" value="ECO:0007669"/>
    <property type="project" value="InterPro"/>
</dbReference>
<feature type="domain" description="EGF-like" evidence="13">
    <location>
        <begin position="1077"/>
        <end position="1113"/>
    </location>
</feature>
<reference evidence="14" key="1">
    <citation type="submission" date="2017-11" db="EMBL/GenBank/DDBJ databases">
        <title>The sensing device of the deep-sea amphipod.</title>
        <authorList>
            <person name="Kobayashi H."/>
            <person name="Nagahama T."/>
            <person name="Arai W."/>
            <person name="Sasagawa Y."/>
            <person name="Umeda M."/>
            <person name="Hayashi T."/>
            <person name="Nikaido I."/>
            <person name="Watanabe H."/>
            <person name="Oguri K."/>
            <person name="Kitazato H."/>
            <person name="Fujioka K."/>
            <person name="Kido Y."/>
            <person name="Takami H."/>
        </authorList>
    </citation>
    <scope>NUCLEOTIDE SEQUENCE</scope>
    <source>
        <tissue evidence="14">Whole body</tissue>
    </source>
</reference>
<keyword evidence="5 11" id="KW-0245">EGF-like domain</keyword>
<dbReference type="FunFam" id="2.10.25.10:FF:000038">
    <property type="entry name" value="Fibrillin 2"/>
    <property type="match status" value="1"/>
</dbReference>
<evidence type="ECO:0000256" key="3">
    <source>
        <dbReference type="ARBA" id="ARBA00022525"/>
    </source>
</evidence>
<comment type="caution">
    <text evidence="11">Lacks conserved residue(s) required for the propagation of feature annotation.</text>
</comment>
<keyword evidence="4" id="KW-0272">Extracellular matrix</keyword>
<evidence type="ECO:0000313" key="14">
    <source>
        <dbReference type="EMBL" id="LAC24293.1"/>
    </source>
</evidence>
<evidence type="ECO:0000256" key="4">
    <source>
        <dbReference type="ARBA" id="ARBA00022530"/>
    </source>
</evidence>
<dbReference type="SMART" id="SM00181">
    <property type="entry name" value="EGF"/>
    <property type="match status" value="16"/>
</dbReference>
<dbReference type="InterPro" id="IPR049883">
    <property type="entry name" value="NOTCH1_EGF-like"/>
</dbReference>
<comment type="similarity">
    <text evidence="2">Belongs to the fibulin family.</text>
</comment>
<dbReference type="SUPFAM" id="SSF57184">
    <property type="entry name" value="Growth factor receptor domain"/>
    <property type="match status" value="7"/>
</dbReference>
<sequence>MKYTSKEARQQHFSNREEDMGLHAGKIGRRVGGLWPLHAVSLLLLLLLLCTLCFTPARGDVEATLARCCVLGANWAREDEACAAFPTPVRGEPSEHQSICLTAAAICCLRFYRERQCEAGKAAAQRGQDCRLPAAEGGEYYKDCCEGCKLGLVSGSMSLSCTFRSLKFGFPWDNAYTQCCSHMHPELPLPTLPADHTTRDNSVLYPGSQSIADSENLCLLFPGQLCAHVCVPVRGSYTCQCRAGFTLSVDKKTCLQEQLPDRCSQSDACEHICRDTGIAIECACDPGYRLQDDQRSCVDVDECLEAIHSCMPGEQVCYNQEGSYSCVNPDGSLTAPWVHPINPNSAGGIQGPMARGPVSIGLGGRNDHIGMGGESSADRADYFTGSPGRCPTGYKYNSASRVCDDVDECLMVHGLCGRGGLCTNTIGSYSCTQMPRDTCPPGYLFDLPLQSCLDIDECAERADNCDRDSQYCINTQGGFACQLRDSSGSCPAGYKYNADNSACEDVDECAEGLSVCREGEVCRNSVGAYDCDIECDLGFQFSVGLQTCVDIDECTAGLHNCVRGFQVCKNEPGSFRCQRSRPRFGGHSSTRIDSDGLDSYAAAGFSNGSTVQECPIGFSYDFKTSQCLDIDECQGGVHNCTAGLERCINTLGSFRCRWNRRCPPGYMRGPAGDCVDVDECEAGGRALCMPGQICVNGPGSFECQVECRDGFRYDPSHPLTCADIDECATRSSLCSSSERCINTEGSYRCRKRWPSPHDQRRPGSTHHYTQSYEHDRDATGRPGASRHRDGHDNRAQHGLNRHHGARYDSPTVTQSDPDRREQQPPQQSHSDRYDYSHPHPNHDYSQSHSDQNYSESNLNRDYSGSHPKGHKYSHPHPNHDYSQPSASSNTERPTSSSEKTTTETSFSTTTEPPYWLSNIIPYRPSSTTTTSTTVAPVTTTARTVASTEPSNQSTNEISRACPPGHKRDPGSSSCIDIDECATGVAKCRPAELCINHPGGYRCRLSSRRQIPACPAGHNYSAQASACVDVNECEERLDTCSPSTQTCINSVGSFRCIDRTPTCPFGYRYNSSTRDCLDEDECLSSPCAAEESCRNTLGSFECYCRSGYKQDRSSGRCKDINECQLGAYNCGISQRCDNTVGSYTCVRIAGCGTGYTLNHNNGLCEDINECADSSSSPCRNNENCINLLGSHTCQPKLLCGRGYRMNEDGTSCIDIDECASNVHECSGGQTCSNRQGTYTCQCPSGYRLNHLRQCQDIDECTSFYGPACSSNAVCENTPGSFQCNCHDGFTKIEGGRTCVDVDECSSDPNVCHHRCINIRGSFQCICNAGYKLAADSRTCIDVDECEQTRERGRLCIGMCVNSPGSYHCACPAGYTLAPDQRTCKDVNECDSATACHNPDEQCINTRGAFRCMEITCPHDYVRDISHKSRCKKRSLYCRRGDIECAKQPLSYSYNFLPLISNMSLPSSGQVDLFTMRGPLWSTATVHFSLNLESTSSPEGRRPATREYFRLRRTSVNQAVISLVSIIEGPQEVQLALSMQLYHDRVYSGSAVAKLLIIVSEHNF</sequence>
<feature type="region of interest" description="Disordered" evidence="12">
    <location>
        <begin position="751"/>
        <end position="917"/>
    </location>
</feature>
<dbReference type="InterPro" id="IPR018097">
    <property type="entry name" value="EGF_Ca-bd_CS"/>
</dbReference>
<feature type="compositionally biased region" description="Polar residues" evidence="12">
    <location>
        <begin position="843"/>
        <end position="862"/>
    </location>
</feature>
<feature type="compositionally biased region" description="Polar residues" evidence="12">
    <location>
        <begin position="880"/>
        <end position="889"/>
    </location>
</feature>
<dbReference type="Pfam" id="PF22914">
    <property type="entry name" value="Fibulin_C"/>
    <property type="match status" value="1"/>
</dbReference>
<evidence type="ECO:0000256" key="6">
    <source>
        <dbReference type="ARBA" id="ARBA00022729"/>
    </source>
</evidence>
<dbReference type="PANTHER" id="PTHR24050">
    <property type="entry name" value="PA14 DOMAIN-CONTAINING PROTEIN"/>
    <property type="match status" value="1"/>
</dbReference>
<feature type="domain" description="EGF-like" evidence="13">
    <location>
        <begin position="1340"/>
        <end position="1383"/>
    </location>
</feature>
<keyword evidence="10" id="KW-0325">Glycoprotein</keyword>
<dbReference type="PROSITE" id="PS01186">
    <property type="entry name" value="EGF_2"/>
    <property type="match status" value="5"/>
</dbReference>
<evidence type="ECO:0000256" key="1">
    <source>
        <dbReference type="ARBA" id="ARBA00004498"/>
    </source>
</evidence>
<dbReference type="PANTHER" id="PTHR24050:SF28">
    <property type="entry name" value="UROMODULIN-LIKE"/>
    <property type="match status" value="1"/>
</dbReference>